<gene>
    <name evidence="1" type="ORF">CRG98_021607</name>
</gene>
<protein>
    <submittedName>
        <fullName evidence="1">Uncharacterized protein</fullName>
    </submittedName>
</protein>
<accession>A0A2I0JP01</accession>
<sequence>MSIRLSSYMNPSSSSNYPVVYKFDYCNGSEPALYKTSDSHQLGDWRKSLVVVNPRRLSKALRNESGFVAFNFPICSAFHLMHPFTFDQVFAERKLLKCPCFIGLESTDFFRHCVSPSRILNDFLIKCGLSVRVNCS</sequence>
<name>A0A2I0JP01_PUNGR</name>
<reference evidence="1 2" key="1">
    <citation type="submission" date="2017-11" db="EMBL/GenBank/DDBJ databases">
        <title>De-novo sequencing of pomegranate (Punica granatum L.) genome.</title>
        <authorList>
            <person name="Akparov Z."/>
            <person name="Amiraslanov A."/>
            <person name="Hajiyeva S."/>
            <person name="Abbasov M."/>
            <person name="Kaur K."/>
            <person name="Hamwieh A."/>
            <person name="Solovyev V."/>
            <person name="Salamov A."/>
            <person name="Braich B."/>
            <person name="Kosarev P."/>
            <person name="Mahmoud A."/>
            <person name="Hajiyev E."/>
            <person name="Babayeva S."/>
            <person name="Izzatullayeva V."/>
            <person name="Mammadov A."/>
            <person name="Mammadov A."/>
            <person name="Sharifova S."/>
            <person name="Ojaghi J."/>
            <person name="Eynullazada K."/>
            <person name="Bayramov B."/>
            <person name="Abdulazimova A."/>
            <person name="Shahmuradov I."/>
        </authorList>
    </citation>
    <scope>NUCLEOTIDE SEQUENCE [LARGE SCALE GENOMIC DNA]</scope>
    <source>
        <strain evidence="2">cv. AG2017</strain>
        <tissue evidence="1">Leaf</tissue>
    </source>
</reference>
<evidence type="ECO:0000313" key="2">
    <source>
        <dbReference type="Proteomes" id="UP000233551"/>
    </source>
</evidence>
<keyword evidence="2" id="KW-1185">Reference proteome</keyword>
<organism evidence="1 2">
    <name type="scientific">Punica granatum</name>
    <name type="common">Pomegranate</name>
    <dbReference type="NCBI Taxonomy" id="22663"/>
    <lineage>
        <taxon>Eukaryota</taxon>
        <taxon>Viridiplantae</taxon>
        <taxon>Streptophyta</taxon>
        <taxon>Embryophyta</taxon>
        <taxon>Tracheophyta</taxon>
        <taxon>Spermatophyta</taxon>
        <taxon>Magnoliopsida</taxon>
        <taxon>eudicotyledons</taxon>
        <taxon>Gunneridae</taxon>
        <taxon>Pentapetalae</taxon>
        <taxon>rosids</taxon>
        <taxon>malvids</taxon>
        <taxon>Myrtales</taxon>
        <taxon>Lythraceae</taxon>
        <taxon>Punica</taxon>
    </lineage>
</organism>
<evidence type="ECO:0000313" key="1">
    <source>
        <dbReference type="EMBL" id="PKI58027.1"/>
    </source>
</evidence>
<proteinExistence type="predicted"/>
<dbReference type="EMBL" id="PGOL01001449">
    <property type="protein sequence ID" value="PKI58027.1"/>
    <property type="molecule type" value="Genomic_DNA"/>
</dbReference>
<dbReference type="AlphaFoldDB" id="A0A2I0JP01"/>
<comment type="caution">
    <text evidence="1">The sequence shown here is derived from an EMBL/GenBank/DDBJ whole genome shotgun (WGS) entry which is preliminary data.</text>
</comment>
<dbReference type="Proteomes" id="UP000233551">
    <property type="component" value="Unassembled WGS sequence"/>
</dbReference>